<dbReference type="AlphaFoldDB" id="A0A972FMY2"/>
<gene>
    <name evidence="3" type="ORF">G6047_13205</name>
</gene>
<keyword evidence="1" id="KW-0732">Signal</keyword>
<accession>A0A972FMY2</accession>
<keyword evidence="4" id="KW-1185">Reference proteome</keyword>
<dbReference type="InterPro" id="IPR026444">
    <property type="entry name" value="Secre_tail"/>
</dbReference>
<proteinExistence type="predicted"/>
<comment type="caution">
    <text evidence="3">The sequence shown here is derived from an EMBL/GenBank/DDBJ whole genome shotgun (WGS) entry which is preliminary data.</text>
</comment>
<evidence type="ECO:0000313" key="4">
    <source>
        <dbReference type="Proteomes" id="UP000712080"/>
    </source>
</evidence>
<dbReference type="EMBL" id="JAAMPU010000107">
    <property type="protein sequence ID" value="NMH28996.1"/>
    <property type="molecule type" value="Genomic_DNA"/>
</dbReference>
<evidence type="ECO:0000256" key="1">
    <source>
        <dbReference type="ARBA" id="ARBA00022729"/>
    </source>
</evidence>
<dbReference type="NCBIfam" id="TIGR04183">
    <property type="entry name" value="Por_Secre_tail"/>
    <property type="match status" value="1"/>
</dbReference>
<dbReference type="Proteomes" id="UP000712080">
    <property type="component" value="Unassembled WGS sequence"/>
</dbReference>
<name>A0A972FMY2_9FLAO</name>
<reference evidence="3" key="1">
    <citation type="submission" date="2020-02" db="EMBL/GenBank/DDBJ databases">
        <title>Flavobacterium sp. genome.</title>
        <authorList>
            <person name="Jung H.S."/>
            <person name="Baek J.H."/>
            <person name="Jeon C.O."/>
        </authorList>
    </citation>
    <scope>NUCLEOTIDE SEQUENCE</scope>
    <source>
        <strain evidence="3">SE-s28</strain>
    </source>
</reference>
<dbReference type="PANTHER" id="PTHR42754:SF1">
    <property type="entry name" value="LIPOPROTEIN"/>
    <property type="match status" value="1"/>
</dbReference>
<protein>
    <submittedName>
        <fullName evidence="3">T9SS type A sorting domain-containing protein</fullName>
    </submittedName>
</protein>
<organism evidence="3 4">
    <name type="scientific">Flavobacterium silvaticum</name>
    <dbReference type="NCBI Taxonomy" id="1852020"/>
    <lineage>
        <taxon>Bacteria</taxon>
        <taxon>Pseudomonadati</taxon>
        <taxon>Bacteroidota</taxon>
        <taxon>Flavobacteriia</taxon>
        <taxon>Flavobacteriales</taxon>
        <taxon>Flavobacteriaceae</taxon>
        <taxon>Flavobacterium</taxon>
    </lineage>
</organism>
<dbReference type="PANTHER" id="PTHR42754">
    <property type="entry name" value="ENDOGLUCANASE"/>
    <property type="match status" value="1"/>
</dbReference>
<sequence length="501" mass="53829">MIRKLLFVLSISSFCYGQPVIEWQKSFGGSNADQAKTIIQSSDGGYVFTGTTASSDGDISGAHGLDDIWVVKTDASGEMEWQKTLGGSQYEYAYRVLELTDGYLVCGGTLSWNGDVSQNNGLVDAWLVKLDPDGNLVWEKTIGGNNLDHGLDIKPLPGGGYIMAGASGPTAASPLLDAWFVKLDEQANVVWQKTYGGSQRDAMYSVVLTDDGGFLGGGYTDSADGDVTGSHGNRDSWVIKLDQDGNLQWQKTFGGSGNEGIDNLIRLSDGTYAFTGSTQSNDGDLDGIVLFSAWWTLKFDAEGTILWSRELRSNGGCSGLSLIEANDGSIVTAGRAAMNSPYVYGDFLDCHGDDMAIAGYTASGDLLYKDVYGGTGADLGSMIVQTSDNGFAFCGSSGSSDLDATQNHGDYDMWILKLSPAVLSDSVFTEPLSFMMYPNPSKNLVHLDHETDSYEISDMNGRKILEGKRTSDIDISELTTGLYTLELQTQKGLFKTKVIKN</sequence>
<feature type="domain" description="Secretion system C-terminal sorting" evidence="2">
    <location>
        <begin position="436"/>
        <end position="499"/>
    </location>
</feature>
<dbReference type="RefSeq" id="WP_169528098.1">
    <property type="nucleotide sequence ID" value="NZ_JAAMPU010000107.1"/>
</dbReference>
<evidence type="ECO:0000313" key="3">
    <source>
        <dbReference type="EMBL" id="NMH28996.1"/>
    </source>
</evidence>
<dbReference type="Pfam" id="PF18962">
    <property type="entry name" value="Por_Secre_tail"/>
    <property type="match status" value="1"/>
</dbReference>
<evidence type="ECO:0000259" key="2">
    <source>
        <dbReference type="Pfam" id="PF18962"/>
    </source>
</evidence>